<dbReference type="InterPro" id="IPR013424">
    <property type="entry name" value="Ice-binding_C"/>
</dbReference>
<organism evidence="3 4">
    <name type="scientific">Natronomicrosphaera hydrolytica</name>
    <dbReference type="NCBI Taxonomy" id="3242702"/>
    <lineage>
        <taxon>Bacteria</taxon>
        <taxon>Pseudomonadati</taxon>
        <taxon>Planctomycetota</taxon>
        <taxon>Phycisphaerae</taxon>
        <taxon>Phycisphaerales</taxon>
        <taxon>Phycisphaeraceae</taxon>
        <taxon>Natronomicrosphaera</taxon>
    </lineage>
</organism>
<evidence type="ECO:0000259" key="2">
    <source>
        <dbReference type="Pfam" id="PF07589"/>
    </source>
</evidence>
<dbReference type="NCBIfam" id="TIGR02595">
    <property type="entry name" value="PEP_CTERM"/>
    <property type="match status" value="1"/>
</dbReference>
<keyword evidence="4" id="KW-1185">Reference proteome</keyword>
<evidence type="ECO:0000313" key="3">
    <source>
        <dbReference type="EMBL" id="MFA9477053.1"/>
    </source>
</evidence>
<feature type="domain" description="Ice-binding protein C-terminal" evidence="2">
    <location>
        <begin position="212"/>
        <end position="233"/>
    </location>
</feature>
<dbReference type="Proteomes" id="UP001575105">
    <property type="component" value="Unassembled WGS sequence"/>
</dbReference>
<accession>A0ABV4U422</accession>
<gene>
    <name evidence="3" type="ORF">ACERK3_01975</name>
</gene>
<evidence type="ECO:0000256" key="1">
    <source>
        <dbReference type="SAM" id="SignalP"/>
    </source>
</evidence>
<protein>
    <submittedName>
        <fullName evidence="3">PEP-CTERM sorting domain-containing protein</fullName>
    </submittedName>
</protein>
<name>A0ABV4U422_9BACT</name>
<dbReference type="EMBL" id="JBGUBD010000001">
    <property type="protein sequence ID" value="MFA9477053.1"/>
    <property type="molecule type" value="Genomic_DNA"/>
</dbReference>
<dbReference type="Pfam" id="PF07589">
    <property type="entry name" value="PEP-CTERM"/>
    <property type="match status" value="1"/>
</dbReference>
<comment type="caution">
    <text evidence="3">The sequence shown here is derived from an EMBL/GenBank/DDBJ whole genome shotgun (WGS) entry which is preliminary data.</text>
</comment>
<proteinExistence type="predicted"/>
<dbReference type="RefSeq" id="WP_425343976.1">
    <property type="nucleotide sequence ID" value="NZ_JBGUBD010000001.1"/>
</dbReference>
<feature type="chain" id="PRO_5045336251" evidence="1">
    <location>
        <begin position="29"/>
        <end position="237"/>
    </location>
</feature>
<sequence length="237" mass="25480">MKTVSQNKFWFVPGLTMAALAFASPAYSHEGTEIEIEVEDGNVLELHGPAILHDHEHFGFINAGGSWETNHDGNTWPGFDAHLGSAHANVNFDLIAETPLYYWDGASSGFTPMTGDTAIRLSHGGNNLDITGQSGSQTFSNLVSTDSNGNIHSHRLWQLIGDDGEPADGAYLIGIRMDADGYEASNLQGILFHKGLDHEQYELAENLALAVIPEPASLALVGLGGAAMLLRRRRASV</sequence>
<evidence type="ECO:0000313" key="4">
    <source>
        <dbReference type="Proteomes" id="UP001575105"/>
    </source>
</evidence>
<feature type="signal peptide" evidence="1">
    <location>
        <begin position="1"/>
        <end position="28"/>
    </location>
</feature>
<keyword evidence="1" id="KW-0732">Signal</keyword>
<reference evidence="3 4" key="1">
    <citation type="submission" date="2024-08" db="EMBL/GenBank/DDBJ databases">
        <title>Whole-genome sequencing of halo(alkali)philic microorganisms from hypersaline lakes.</title>
        <authorList>
            <person name="Sorokin D.Y."/>
            <person name="Merkel A.Y."/>
            <person name="Messina E."/>
            <person name="Yakimov M."/>
        </authorList>
    </citation>
    <scope>NUCLEOTIDE SEQUENCE [LARGE SCALE GENOMIC DNA]</scope>
    <source>
        <strain evidence="3 4">AB-hyl4</strain>
    </source>
</reference>